<dbReference type="InterPro" id="IPR015421">
    <property type="entry name" value="PyrdxlP-dep_Trfase_major"/>
</dbReference>
<dbReference type="PIRSF" id="PIRSF001434">
    <property type="entry name" value="CGS"/>
    <property type="match status" value="1"/>
</dbReference>
<evidence type="ECO:0000256" key="3">
    <source>
        <dbReference type="PIRSR" id="PIRSR001434-2"/>
    </source>
</evidence>
<evidence type="ECO:0000256" key="2">
    <source>
        <dbReference type="ARBA" id="ARBA00022898"/>
    </source>
</evidence>
<dbReference type="GO" id="GO:0019346">
    <property type="term" value="P:transsulfuration"/>
    <property type="evidence" value="ECO:0007669"/>
    <property type="project" value="InterPro"/>
</dbReference>
<keyword evidence="2 3" id="KW-0663">Pyridoxal phosphate</keyword>
<keyword evidence="6" id="KW-1185">Reference proteome</keyword>
<evidence type="ECO:0000313" key="6">
    <source>
        <dbReference type="Proteomes" id="UP000216446"/>
    </source>
</evidence>
<dbReference type="InterPro" id="IPR015424">
    <property type="entry name" value="PyrdxlP-dep_Trfase"/>
</dbReference>
<name>A0A259U3B8_9BACT</name>
<feature type="modified residue" description="N6-(pyridoxal phosphate)lysine" evidence="3">
    <location>
        <position position="220"/>
    </location>
</feature>
<dbReference type="Pfam" id="PF01053">
    <property type="entry name" value="Cys_Met_Meta_PP"/>
    <property type="match status" value="1"/>
</dbReference>
<accession>A0A259U3B8</accession>
<dbReference type="FunFam" id="3.40.640.10:FF:000046">
    <property type="entry name" value="Cystathionine gamma-lyase"/>
    <property type="match status" value="1"/>
</dbReference>
<dbReference type="InterPro" id="IPR000277">
    <property type="entry name" value="Cys/Met-Metab_PyrdxlP-dep_enz"/>
</dbReference>
<dbReference type="PANTHER" id="PTHR11808:SF85">
    <property type="entry name" value="CYSTATHIONINE GAMMA-LYASE-RELATED"/>
    <property type="match status" value="1"/>
</dbReference>
<dbReference type="Gene3D" id="3.40.640.10">
    <property type="entry name" value="Type I PLP-dependent aspartate aminotransferase-like (Major domain)"/>
    <property type="match status" value="1"/>
</dbReference>
<dbReference type="GO" id="GO:0030170">
    <property type="term" value="F:pyridoxal phosphate binding"/>
    <property type="evidence" value="ECO:0007669"/>
    <property type="project" value="InterPro"/>
</dbReference>
<dbReference type="GO" id="GO:0004123">
    <property type="term" value="F:cystathionine gamma-lyase activity"/>
    <property type="evidence" value="ECO:0007669"/>
    <property type="project" value="TreeGrafter"/>
</dbReference>
<dbReference type="Proteomes" id="UP000216446">
    <property type="component" value="Unassembled WGS sequence"/>
</dbReference>
<dbReference type="RefSeq" id="WP_094550624.1">
    <property type="nucleotide sequence ID" value="NZ_MQWB01000001.1"/>
</dbReference>
<dbReference type="GO" id="GO:0005737">
    <property type="term" value="C:cytoplasm"/>
    <property type="evidence" value="ECO:0007669"/>
    <property type="project" value="TreeGrafter"/>
</dbReference>
<reference evidence="5 6" key="1">
    <citation type="submission" date="2016-11" db="EMBL/GenBank/DDBJ databases">
        <title>Study of marine rhodopsin-containing bacteria.</title>
        <authorList>
            <person name="Yoshizawa S."/>
            <person name="Kumagai Y."/>
            <person name="Kogure K."/>
        </authorList>
    </citation>
    <scope>NUCLEOTIDE SEQUENCE [LARGE SCALE GENOMIC DNA]</scope>
    <source>
        <strain evidence="5 6">SG-29</strain>
    </source>
</reference>
<proteinExistence type="inferred from homology"/>
<gene>
    <name evidence="5" type="ORF">BSZ36_15735</name>
</gene>
<evidence type="ECO:0000313" key="5">
    <source>
        <dbReference type="EMBL" id="OZC04304.1"/>
    </source>
</evidence>
<dbReference type="EMBL" id="MQWB01000001">
    <property type="protein sequence ID" value="OZC04304.1"/>
    <property type="molecule type" value="Genomic_DNA"/>
</dbReference>
<comment type="caution">
    <text evidence="5">The sequence shown here is derived from an EMBL/GenBank/DDBJ whole genome shotgun (WGS) entry which is preliminary data.</text>
</comment>
<sequence length="399" mass="41626">MSDLPDDLSPDSLAVHAGRGDLRALGVHALPLDLSTTYPFASLDGAVASLDAMMAGDDPTEGGPVYSRLHSPTVARFESGLAALEGTERAVAFSSGMAAITAAVLAAREASASGENGTGKNHVVGVKPIYGTTDKLLSSGTLGLEVTWTDASGVRDAVREDTCLVCVETPVNPTLELVDLEDIVRQASGVPVMCDSTFATPVLQRPAAHGVAMVVHSGTKFIGGHGDVLAGVVACSREWAAKLREVRILTGANLHPMAAYMLHRGLPTLPLRVRRSQETATDLAARLLAHEAVSNVYHPSVPGRDPHGLVGRQMDGPGPMLSFEVAGFVEADRLMRALRVITPAVSLGSTDTLIQHPAGLTQRVASGEGGAITPGLLRLAVGLEDAEDLWRDLLRGLDG</sequence>
<dbReference type="GO" id="GO:0019343">
    <property type="term" value="P:cysteine biosynthetic process via cystathionine"/>
    <property type="evidence" value="ECO:0007669"/>
    <property type="project" value="TreeGrafter"/>
</dbReference>
<comment type="cofactor">
    <cofactor evidence="1 4">
        <name>pyridoxal 5'-phosphate</name>
        <dbReference type="ChEBI" id="CHEBI:597326"/>
    </cofactor>
</comment>
<dbReference type="InParanoid" id="A0A259U3B8"/>
<dbReference type="SUPFAM" id="SSF53383">
    <property type="entry name" value="PLP-dependent transferases"/>
    <property type="match status" value="1"/>
</dbReference>
<dbReference type="AlphaFoldDB" id="A0A259U3B8"/>
<dbReference type="InterPro" id="IPR015422">
    <property type="entry name" value="PyrdxlP-dep_Trfase_small"/>
</dbReference>
<protein>
    <submittedName>
        <fullName evidence="5">Cystathionine gamma-synthase</fullName>
    </submittedName>
</protein>
<dbReference type="PANTHER" id="PTHR11808">
    <property type="entry name" value="TRANS-SULFURATION ENZYME FAMILY MEMBER"/>
    <property type="match status" value="1"/>
</dbReference>
<comment type="similarity">
    <text evidence="4">Belongs to the trans-sulfuration enzymes family.</text>
</comment>
<organism evidence="5 6">
    <name type="scientific">Rubricoccus marinus</name>
    <dbReference type="NCBI Taxonomy" id="716817"/>
    <lineage>
        <taxon>Bacteria</taxon>
        <taxon>Pseudomonadati</taxon>
        <taxon>Rhodothermota</taxon>
        <taxon>Rhodothermia</taxon>
        <taxon>Rhodothermales</taxon>
        <taxon>Rubricoccaceae</taxon>
        <taxon>Rubricoccus</taxon>
    </lineage>
</organism>
<dbReference type="OrthoDB" id="9803729at2"/>
<dbReference type="Gene3D" id="3.90.1150.10">
    <property type="entry name" value="Aspartate Aminotransferase, domain 1"/>
    <property type="match status" value="1"/>
</dbReference>
<evidence type="ECO:0000256" key="1">
    <source>
        <dbReference type="ARBA" id="ARBA00001933"/>
    </source>
</evidence>
<evidence type="ECO:0000256" key="4">
    <source>
        <dbReference type="RuleBase" id="RU362118"/>
    </source>
</evidence>